<keyword evidence="4" id="KW-1185">Reference proteome</keyword>
<dbReference type="SUPFAM" id="SSF51735">
    <property type="entry name" value="NAD(P)-binding Rossmann-fold domains"/>
    <property type="match status" value="1"/>
</dbReference>
<accession>A0A3N5DZB2</accession>
<dbReference type="AlphaFoldDB" id="A0A3N5DZB2"/>
<comment type="caution">
    <text evidence="3">The sequence shown here is derived from an EMBL/GenBank/DDBJ whole genome shotgun (WGS) entry which is preliminary data.</text>
</comment>
<dbReference type="OrthoDB" id="1523398at2"/>
<dbReference type="Pfam" id="PF03807">
    <property type="entry name" value="F420_oxidored"/>
    <property type="match status" value="1"/>
</dbReference>
<name>A0A3N5DZB2_9ENTR</name>
<protein>
    <submittedName>
        <fullName evidence="3">3-hydroxyisobutyrate dehydrogenase</fullName>
    </submittedName>
</protein>
<dbReference type="InterPro" id="IPR051267">
    <property type="entry name" value="STEAP_metalloreductase"/>
</dbReference>
<evidence type="ECO:0000259" key="2">
    <source>
        <dbReference type="Pfam" id="PF03807"/>
    </source>
</evidence>
<gene>
    <name evidence="3" type="ORF">EHN07_10605</name>
</gene>
<keyword evidence="1" id="KW-0560">Oxidoreductase</keyword>
<dbReference type="GO" id="GO:0008823">
    <property type="term" value="F:cupric reductase (NADH) activity"/>
    <property type="evidence" value="ECO:0007669"/>
    <property type="project" value="TreeGrafter"/>
</dbReference>
<evidence type="ECO:0000313" key="4">
    <source>
        <dbReference type="Proteomes" id="UP000268615"/>
    </source>
</evidence>
<dbReference type="GO" id="GO:0052851">
    <property type="term" value="F:ferric-chelate reductase (NADPH) activity"/>
    <property type="evidence" value="ECO:0007669"/>
    <property type="project" value="TreeGrafter"/>
</dbReference>
<dbReference type="EMBL" id="RPOH01000036">
    <property type="protein sequence ID" value="RPH27809.1"/>
    <property type="molecule type" value="Genomic_DNA"/>
</dbReference>
<evidence type="ECO:0000313" key="3">
    <source>
        <dbReference type="EMBL" id="RPH27809.1"/>
    </source>
</evidence>
<dbReference type="RefSeq" id="WP_124024111.1">
    <property type="nucleotide sequence ID" value="NZ_RPOH01000036.1"/>
</dbReference>
<dbReference type="InterPro" id="IPR028939">
    <property type="entry name" value="P5C_Rdtase_cat_N"/>
</dbReference>
<feature type="domain" description="Pyrroline-5-carboxylate reductase catalytic N-terminal" evidence="2">
    <location>
        <begin position="3"/>
        <end position="92"/>
    </location>
</feature>
<proteinExistence type="predicted"/>
<organism evidence="3 4">
    <name type="scientific">Buttiauxella warmboldiae</name>
    <dbReference type="NCBI Taxonomy" id="82993"/>
    <lineage>
        <taxon>Bacteria</taxon>
        <taxon>Pseudomonadati</taxon>
        <taxon>Pseudomonadota</taxon>
        <taxon>Gammaproteobacteria</taxon>
        <taxon>Enterobacterales</taxon>
        <taxon>Enterobacteriaceae</taxon>
        <taxon>Buttiauxella</taxon>
    </lineage>
</organism>
<sequence>MNIGIIGAGNIGATLATKLSAAGHNIKLANSRGPETIADVARQAGATAVTQEEVVRNVDVIILSIPFTAHETLAELLSILPSTVPVIDTSNYYPFRDNSIADVENGEPESVWASNKAGRPLIKAWNAVLAATLANKGLPSGTSGRIAIPVAGDDEQAKNTTMKLVSETGFDAVDAGPLDHSWRQQPGTPAYCTELSASDLKVALMAADKERAPVNRDALMKEFMSASKPLSHEHTVARNRAGTA</sequence>
<dbReference type="InterPro" id="IPR036291">
    <property type="entry name" value="NAD(P)-bd_dom_sf"/>
</dbReference>
<dbReference type="PANTHER" id="PTHR14239">
    <property type="entry name" value="DUDULIN-RELATED"/>
    <property type="match status" value="1"/>
</dbReference>
<dbReference type="Proteomes" id="UP000268615">
    <property type="component" value="Unassembled WGS sequence"/>
</dbReference>
<dbReference type="PANTHER" id="PTHR14239:SF0">
    <property type="entry name" value="F420-DEPENDENT NADP REDUCTASE"/>
    <property type="match status" value="1"/>
</dbReference>
<dbReference type="GO" id="GO:0015677">
    <property type="term" value="P:copper ion import"/>
    <property type="evidence" value="ECO:0007669"/>
    <property type="project" value="TreeGrafter"/>
</dbReference>
<evidence type="ECO:0000256" key="1">
    <source>
        <dbReference type="ARBA" id="ARBA00023002"/>
    </source>
</evidence>
<dbReference type="Gene3D" id="3.40.50.720">
    <property type="entry name" value="NAD(P)-binding Rossmann-like Domain"/>
    <property type="match status" value="1"/>
</dbReference>
<dbReference type="GO" id="GO:0005886">
    <property type="term" value="C:plasma membrane"/>
    <property type="evidence" value="ECO:0007669"/>
    <property type="project" value="TreeGrafter"/>
</dbReference>
<reference evidence="3 4" key="1">
    <citation type="submission" date="2018-11" db="EMBL/GenBank/DDBJ databases">
        <title>Draft genome sequence of Buttiauxella warmboldiae CCUG 35512.</title>
        <authorList>
            <person name="Salva-Serra F."/>
            <person name="Marathe N."/>
            <person name="Moore E."/>
            <person name="Svensson L."/>
            <person name="Engstrom-Jakobsson H."/>
        </authorList>
    </citation>
    <scope>NUCLEOTIDE SEQUENCE [LARGE SCALE GENOMIC DNA]</scope>
    <source>
        <strain evidence="3 4">CCUG 35512</strain>
    </source>
</reference>